<accession>A0A1G7I2U6</accession>
<dbReference type="SUPFAM" id="SSF49742">
    <property type="entry name" value="PHM/PNGase F"/>
    <property type="match status" value="2"/>
</dbReference>
<evidence type="ECO:0000313" key="7">
    <source>
        <dbReference type="Proteomes" id="UP000199321"/>
    </source>
</evidence>
<feature type="domain" description="Secretion system C-terminal sorting" evidence="5">
    <location>
        <begin position="450"/>
        <end position="524"/>
    </location>
</feature>
<dbReference type="InterPro" id="IPR014784">
    <property type="entry name" value="Cu2_ascorb_mOase-like_C"/>
</dbReference>
<evidence type="ECO:0000256" key="3">
    <source>
        <dbReference type="SAM" id="SignalP"/>
    </source>
</evidence>
<sequence>MKKPYFLIALLLCLPIFASEIDCMALPEVTTRLTDDFSLEMPELRAYPIYVNATVEAPDEMQEVTIDIDGTVYTAEAQDGFYYYLWTPSSYGSHDVEIKAIALSGEETVINRTVSVVDAAVSQTVTSLQDVVIEFNGENSRWFYGTYTFPQFVGAYNDINASLEVECPSVTGGCDDWDRWAHIDIKAPDGNWVQLIRYITPYGVGCNHELNVTDYMSLLQGEVELRVFIDTWGTGGWQLTLDFDYTQGAPEYAYSDVVELWDDSYNFGDLSNLQPVPTYNANISDLVSESHLRISTTGHGWGANNTSNAAEFFNATHFIDVDTEETFSQHLWNDCNPNPDGCTGQQGTWAYNRAGWCPGAIAPPNTYDLTPYIGTSVDLDYRFHPGYIDNCHPNNPSCITGTTCADCNDGYNPVYYVDTHIINKSNNPMIYGGVLSLPSVDNTQIYDVAVFPNPSNGLVHIQSKYPEASTRLTVNTIDGKLVKAFYFNSASELNSYTFDFSSLSKGMYFINLENAYGTGVKRFILE</sequence>
<dbReference type="EMBL" id="FNBA01000005">
    <property type="protein sequence ID" value="SDF06786.1"/>
    <property type="molecule type" value="Genomic_DNA"/>
</dbReference>
<reference evidence="6 7" key="1">
    <citation type="submission" date="2016-10" db="EMBL/GenBank/DDBJ databases">
        <authorList>
            <person name="de Groot N.N."/>
        </authorList>
    </citation>
    <scope>NUCLEOTIDE SEQUENCE [LARGE SCALE GENOMIC DNA]</scope>
    <source>
        <strain evidence="6 7">DSM 16195</strain>
    </source>
</reference>
<keyword evidence="2" id="KW-1015">Disulfide bond</keyword>
<keyword evidence="7" id="KW-1185">Reference proteome</keyword>
<dbReference type="Pfam" id="PF18962">
    <property type="entry name" value="Por_Secre_tail"/>
    <property type="match status" value="1"/>
</dbReference>
<dbReference type="OrthoDB" id="6281169at2"/>
<protein>
    <submittedName>
        <fullName evidence="6">Por secretion system C-terminal sorting domain-containing protein</fullName>
    </submittedName>
</protein>
<evidence type="ECO:0000313" key="6">
    <source>
        <dbReference type="EMBL" id="SDF06786.1"/>
    </source>
</evidence>
<keyword evidence="1 3" id="KW-0732">Signal</keyword>
<organism evidence="6 7">
    <name type="scientific">Ulvibacter litoralis</name>
    <dbReference type="NCBI Taxonomy" id="227084"/>
    <lineage>
        <taxon>Bacteria</taxon>
        <taxon>Pseudomonadati</taxon>
        <taxon>Bacteroidota</taxon>
        <taxon>Flavobacteriia</taxon>
        <taxon>Flavobacteriales</taxon>
        <taxon>Flavobacteriaceae</taxon>
        <taxon>Ulvibacter</taxon>
    </lineage>
</organism>
<evidence type="ECO:0000259" key="4">
    <source>
        <dbReference type="Pfam" id="PF09113"/>
    </source>
</evidence>
<feature type="signal peptide" evidence="3">
    <location>
        <begin position="1"/>
        <end position="18"/>
    </location>
</feature>
<evidence type="ECO:0000256" key="2">
    <source>
        <dbReference type="ARBA" id="ARBA00023157"/>
    </source>
</evidence>
<dbReference type="Proteomes" id="UP000199321">
    <property type="component" value="Unassembled WGS sequence"/>
</dbReference>
<dbReference type="GO" id="GO:0016715">
    <property type="term" value="F:oxidoreductase activity, acting on paired donors, with incorporation or reduction of molecular oxygen, reduced ascorbate as one donor, and incorporation of one atom of oxygen"/>
    <property type="evidence" value="ECO:0007669"/>
    <property type="project" value="InterPro"/>
</dbReference>
<dbReference type="InterPro" id="IPR015197">
    <property type="entry name" value="PngaseF_C"/>
</dbReference>
<dbReference type="NCBIfam" id="TIGR04183">
    <property type="entry name" value="Por_Secre_tail"/>
    <property type="match status" value="1"/>
</dbReference>
<gene>
    <name evidence="6" type="ORF">SAMN05421855_10559</name>
</gene>
<dbReference type="STRING" id="227084.SAMN05421855_10559"/>
<evidence type="ECO:0000256" key="1">
    <source>
        <dbReference type="ARBA" id="ARBA00022729"/>
    </source>
</evidence>
<dbReference type="Gene3D" id="2.60.120.230">
    <property type="match status" value="2"/>
</dbReference>
<evidence type="ECO:0000259" key="5">
    <source>
        <dbReference type="Pfam" id="PF18962"/>
    </source>
</evidence>
<dbReference type="InterPro" id="IPR008977">
    <property type="entry name" value="PHM/PNGase_F_dom_sf"/>
</dbReference>
<dbReference type="RefSeq" id="WP_093144947.1">
    <property type="nucleotide sequence ID" value="NZ_BMWO01000007.1"/>
</dbReference>
<proteinExistence type="predicted"/>
<name>A0A1G7I2U6_9FLAO</name>
<dbReference type="AlphaFoldDB" id="A0A1G7I2U6"/>
<feature type="chain" id="PRO_5011477947" evidence="3">
    <location>
        <begin position="19"/>
        <end position="526"/>
    </location>
</feature>
<dbReference type="Pfam" id="PF09113">
    <property type="entry name" value="N-glycanase_C"/>
    <property type="match status" value="1"/>
</dbReference>
<feature type="domain" description="Peptide-N-glycosidase F C-terminal" evidence="4">
    <location>
        <begin position="281"/>
        <end position="380"/>
    </location>
</feature>
<dbReference type="InterPro" id="IPR026444">
    <property type="entry name" value="Secre_tail"/>
</dbReference>